<accession>A0A2W5LAL5</accession>
<organism evidence="2 3">
    <name type="scientific">Sphingopyxis macrogoltabida</name>
    <name type="common">Sphingomonas macrogoltabidus</name>
    <dbReference type="NCBI Taxonomy" id="33050"/>
    <lineage>
        <taxon>Bacteria</taxon>
        <taxon>Pseudomonadati</taxon>
        <taxon>Pseudomonadota</taxon>
        <taxon>Alphaproteobacteria</taxon>
        <taxon>Sphingomonadales</taxon>
        <taxon>Sphingomonadaceae</taxon>
        <taxon>Sphingopyxis</taxon>
    </lineage>
</organism>
<dbReference type="EMBL" id="QFPJ01000002">
    <property type="protein sequence ID" value="PZQ24508.1"/>
    <property type="molecule type" value="Genomic_DNA"/>
</dbReference>
<evidence type="ECO:0000313" key="2">
    <source>
        <dbReference type="EMBL" id="PZQ24508.1"/>
    </source>
</evidence>
<protein>
    <submittedName>
        <fullName evidence="2">Cupin domain-containing protein</fullName>
    </submittedName>
</protein>
<proteinExistence type="predicted"/>
<gene>
    <name evidence="2" type="ORF">DI569_01420</name>
</gene>
<name>A0A2W5LAL5_SPHMC</name>
<evidence type="ECO:0000259" key="1">
    <source>
        <dbReference type="Pfam" id="PF07883"/>
    </source>
</evidence>
<feature type="domain" description="Cupin type-2" evidence="1">
    <location>
        <begin position="117"/>
        <end position="171"/>
    </location>
</feature>
<dbReference type="PANTHER" id="PTHR36156">
    <property type="entry name" value="SLR2101 PROTEIN"/>
    <property type="match status" value="1"/>
</dbReference>
<reference evidence="2 3" key="1">
    <citation type="submission" date="2017-08" db="EMBL/GenBank/DDBJ databases">
        <title>Infants hospitalized years apart are colonized by the same room-sourced microbial strains.</title>
        <authorList>
            <person name="Brooks B."/>
            <person name="Olm M.R."/>
            <person name="Firek B.A."/>
            <person name="Baker R."/>
            <person name="Thomas B.C."/>
            <person name="Morowitz M.J."/>
            <person name="Banfield J.F."/>
        </authorList>
    </citation>
    <scope>NUCLEOTIDE SEQUENCE [LARGE SCALE GENOMIC DNA]</scope>
    <source>
        <strain evidence="2">S2_005_003_R2_47</strain>
    </source>
</reference>
<dbReference type="PANTHER" id="PTHR36156:SF2">
    <property type="entry name" value="CUPIN TYPE-2 DOMAIN-CONTAINING PROTEIN"/>
    <property type="match status" value="1"/>
</dbReference>
<comment type="caution">
    <text evidence="2">The sequence shown here is derived from an EMBL/GenBank/DDBJ whole genome shotgun (WGS) entry which is preliminary data.</text>
</comment>
<evidence type="ECO:0000313" key="3">
    <source>
        <dbReference type="Proteomes" id="UP000248597"/>
    </source>
</evidence>
<dbReference type="SUPFAM" id="SSF51182">
    <property type="entry name" value="RmlC-like cupins"/>
    <property type="match status" value="1"/>
</dbReference>
<dbReference type="InterPro" id="IPR013096">
    <property type="entry name" value="Cupin_2"/>
</dbReference>
<sequence>MEGPPLTRRIVTAVDEAGLSYIAEDGSSPSLVTIEARPGFRNNNIWRTLGADARVDAPDTILDQQGACPPAGGTVIRVVDVPPESSDMAEVTKVYDSLIKSVYPDIDHRPDNRHPGMHVTNTIDYAIVLSGELVAILDKEETVMKAGDILIQRGTNHAWANRSGKMVRIAFILTDSSPA</sequence>
<dbReference type="AlphaFoldDB" id="A0A2W5LAL5"/>
<dbReference type="InterPro" id="IPR047142">
    <property type="entry name" value="OryJ/VirC-like"/>
</dbReference>
<dbReference type="InterPro" id="IPR011051">
    <property type="entry name" value="RmlC_Cupin_sf"/>
</dbReference>
<dbReference type="CDD" id="cd02231">
    <property type="entry name" value="cupin_BLL6423-like"/>
    <property type="match status" value="1"/>
</dbReference>
<dbReference type="Pfam" id="PF07883">
    <property type="entry name" value="Cupin_2"/>
    <property type="match status" value="1"/>
</dbReference>
<dbReference type="Proteomes" id="UP000248597">
    <property type="component" value="Unassembled WGS sequence"/>
</dbReference>
<dbReference type="InterPro" id="IPR014710">
    <property type="entry name" value="RmlC-like_jellyroll"/>
</dbReference>
<dbReference type="Gene3D" id="2.60.120.10">
    <property type="entry name" value="Jelly Rolls"/>
    <property type="match status" value="1"/>
</dbReference>